<keyword evidence="7" id="KW-0067">ATP-binding</keyword>
<dbReference type="InterPro" id="IPR049874">
    <property type="entry name" value="ROK_cs"/>
</dbReference>
<feature type="transmembrane region" description="Helical" evidence="10">
    <location>
        <begin position="20"/>
        <end position="44"/>
    </location>
</feature>
<keyword evidence="4" id="KW-0547">Nucleotide-binding</keyword>
<dbReference type="RefSeq" id="WP_265442326.1">
    <property type="nucleotide sequence ID" value="NZ_JAPFCC010000001.1"/>
</dbReference>
<keyword evidence="10" id="KW-1133">Transmembrane helix</keyword>
<keyword evidence="8" id="KW-0119">Carbohydrate metabolism</keyword>
<dbReference type="EMBL" id="JAPFCC010000001">
    <property type="protein sequence ID" value="MCW7551230.1"/>
    <property type="molecule type" value="Genomic_DNA"/>
</dbReference>
<evidence type="ECO:0000256" key="3">
    <source>
        <dbReference type="ARBA" id="ARBA00022723"/>
    </source>
</evidence>
<organism evidence="11 12">
    <name type="scientific">Endozoicomonas gorgoniicola</name>
    <dbReference type="NCBI Taxonomy" id="1234144"/>
    <lineage>
        <taxon>Bacteria</taxon>
        <taxon>Pseudomonadati</taxon>
        <taxon>Pseudomonadota</taxon>
        <taxon>Gammaproteobacteria</taxon>
        <taxon>Oceanospirillales</taxon>
        <taxon>Endozoicomonadaceae</taxon>
        <taxon>Endozoicomonas</taxon>
    </lineage>
</organism>
<keyword evidence="3" id="KW-0479">Metal-binding</keyword>
<dbReference type="InterPro" id="IPR043129">
    <property type="entry name" value="ATPase_NBD"/>
</dbReference>
<dbReference type="PANTHER" id="PTHR18964:SF162">
    <property type="entry name" value="N-ACETYL-D-GLUCOSAMINE KINASE"/>
    <property type="match status" value="1"/>
</dbReference>
<keyword evidence="6" id="KW-0862">Zinc</keyword>
<dbReference type="CDD" id="cd24057">
    <property type="entry name" value="ASKHA_NBD_ROK_NAGK"/>
    <property type="match status" value="1"/>
</dbReference>
<dbReference type="Pfam" id="PF00480">
    <property type="entry name" value="ROK"/>
    <property type="match status" value="1"/>
</dbReference>
<evidence type="ECO:0000256" key="4">
    <source>
        <dbReference type="ARBA" id="ARBA00022741"/>
    </source>
</evidence>
<comment type="caution">
    <text evidence="11">The sequence shown here is derived from an EMBL/GenBank/DDBJ whole genome shotgun (WGS) entry which is preliminary data.</text>
</comment>
<dbReference type="PROSITE" id="PS01125">
    <property type="entry name" value="ROK"/>
    <property type="match status" value="1"/>
</dbReference>
<evidence type="ECO:0000256" key="1">
    <source>
        <dbReference type="ARBA" id="ARBA00012122"/>
    </source>
</evidence>
<dbReference type="Proteomes" id="UP001209854">
    <property type="component" value="Unassembled WGS sequence"/>
</dbReference>
<evidence type="ECO:0000256" key="10">
    <source>
        <dbReference type="SAM" id="Phobius"/>
    </source>
</evidence>
<reference evidence="11 12" key="1">
    <citation type="submission" date="2022-10" db="EMBL/GenBank/DDBJ databases">
        <title>High-quality genome sequences of two octocoral-associated bacteria, Endozoicomonas euniceicola EF212 and Endozoicomonas gorgoniicola PS125.</title>
        <authorList>
            <person name="Chiou Y.-J."/>
            <person name="Chen Y.-H."/>
        </authorList>
    </citation>
    <scope>NUCLEOTIDE SEQUENCE [LARGE SCALE GENOMIC DNA]</scope>
    <source>
        <strain evidence="11 12">PS125</strain>
    </source>
</reference>
<proteinExistence type="predicted"/>
<dbReference type="PANTHER" id="PTHR18964">
    <property type="entry name" value="ROK (REPRESSOR, ORF, KINASE) FAMILY"/>
    <property type="match status" value="1"/>
</dbReference>
<keyword evidence="2" id="KW-0808">Transferase</keyword>
<evidence type="ECO:0000256" key="6">
    <source>
        <dbReference type="ARBA" id="ARBA00022833"/>
    </source>
</evidence>
<dbReference type="InterPro" id="IPR000600">
    <property type="entry name" value="ROK"/>
</dbReference>
<dbReference type="SUPFAM" id="SSF53067">
    <property type="entry name" value="Actin-like ATPase domain"/>
    <property type="match status" value="1"/>
</dbReference>
<gene>
    <name evidence="11" type="ORF">NX722_00950</name>
</gene>
<dbReference type="Gene3D" id="3.30.420.40">
    <property type="match status" value="2"/>
</dbReference>
<comment type="catalytic activity">
    <reaction evidence="9">
        <text>N-acetyl-D-glucosamine + ATP = N-acetyl-D-glucosamine 6-phosphate + ADP + H(+)</text>
        <dbReference type="Rhea" id="RHEA:17417"/>
        <dbReference type="ChEBI" id="CHEBI:15378"/>
        <dbReference type="ChEBI" id="CHEBI:30616"/>
        <dbReference type="ChEBI" id="CHEBI:57513"/>
        <dbReference type="ChEBI" id="CHEBI:456216"/>
        <dbReference type="ChEBI" id="CHEBI:506227"/>
        <dbReference type="EC" id="2.7.1.59"/>
    </reaction>
</comment>
<evidence type="ECO:0000256" key="5">
    <source>
        <dbReference type="ARBA" id="ARBA00022777"/>
    </source>
</evidence>
<evidence type="ECO:0000313" key="12">
    <source>
        <dbReference type="Proteomes" id="UP001209854"/>
    </source>
</evidence>
<evidence type="ECO:0000256" key="9">
    <source>
        <dbReference type="ARBA" id="ARBA00049065"/>
    </source>
</evidence>
<sequence length="353" mass="38439">MTPESSNPDNRLHSLCNRFHALGHISSVCMSVITSVIIPTFINFKINRRMSDMLYGLDIGGTKMELTAYNDRYERAFSKRIPTPTDNYDTFRQSIKTLIRETDEQLNVRGCVGIGIPGFIEPDSAKAVIANIPCANGKNLLSDLEYMLNRPVKIDNDANCFTISEAIGGAGEGFDTVFGVILGTGCGGGLYVQNRIYTGRNNLAGEWGHTPLPFQALELGGSDFPVIDCGCGLRGCLDNYLSGRGLEIIYKHFAGRHAKGKEIVQLYRHQDGDAEKTVSLYTELLACGLGSLTNTLDPGVFVVGGGLSNFDELYDLVPPLMKKYTLKLGKLPEVRKARFGDAGGARGAAMLNH</sequence>
<accession>A0ABT3MPC9</accession>
<keyword evidence="10" id="KW-0812">Transmembrane</keyword>
<keyword evidence="10" id="KW-0472">Membrane</keyword>
<protein>
    <recommendedName>
        <fullName evidence="1">N-acetylglucosamine kinase</fullName>
        <ecNumber evidence="1">2.7.1.59</ecNumber>
    </recommendedName>
</protein>
<dbReference type="EC" id="2.7.1.59" evidence="1"/>
<keyword evidence="12" id="KW-1185">Reference proteome</keyword>
<evidence type="ECO:0000256" key="2">
    <source>
        <dbReference type="ARBA" id="ARBA00022679"/>
    </source>
</evidence>
<evidence type="ECO:0000313" key="11">
    <source>
        <dbReference type="EMBL" id="MCW7551230.1"/>
    </source>
</evidence>
<evidence type="ECO:0000256" key="7">
    <source>
        <dbReference type="ARBA" id="ARBA00022840"/>
    </source>
</evidence>
<evidence type="ECO:0000256" key="8">
    <source>
        <dbReference type="ARBA" id="ARBA00023277"/>
    </source>
</evidence>
<name>A0ABT3MPC9_9GAMM</name>
<keyword evidence="5" id="KW-0418">Kinase</keyword>